<keyword evidence="3" id="KW-1185">Reference proteome</keyword>
<dbReference type="Proteomes" id="UP000577362">
    <property type="component" value="Unassembled WGS sequence"/>
</dbReference>
<feature type="transmembrane region" description="Helical" evidence="1">
    <location>
        <begin position="213"/>
        <end position="232"/>
    </location>
</feature>
<dbReference type="RefSeq" id="WP_183316843.1">
    <property type="nucleotide sequence ID" value="NZ_JACIEN010000002.1"/>
</dbReference>
<accession>A0A840C1L3</accession>
<evidence type="ECO:0000313" key="3">
    <source>
        <dbReference type="Proteomes" id="UP000577362"/>
    </source>
</evidence>
<reference evidence="2 3" key="1">
    <citation type="submission" date="2020-08" db="EMBL/GenBank/DDBJ databases">
        <title>Genomic Encyclopedia of Type Strains, Phase IV (KMG-IV): sequencing the most valuable type-strain genomes for metagenomic binning, comparative biology and taxonomic classification.</title>
        <authorList>
            <person name="Goeker M."/>
        </authorList>
    </citation>
    <scope>NUCLEOTIDE SEQUENCE [LARGE SCALE GENOMIC DNA]</scope>
    <source>
        <strain evidence="2 3">DSM 103737</strain>
    </source>
</reference>
<gene>
    <name evidence="2" type="ORF">GGR16_002577</name>
</gene>
<proteinExistence type="predicted"/>
<name>A0A840C1L3_9HYPH</name>
<evidence type="ECO:0000256" key="1">
    <source>
        <dbReference type="SAM" id="Phobius"/>
    </source>
</evidence>
<dbReference type="EMBL" id="JACIEN010000002">
    <property type="protein sequence ID" value="MBB4017548.1"/>
    <property type="molecule type" value="Genomic_DNA"/>
</dbReference>
<keyword evidence="1" id="KW-0472">Membrane</keyword>
<sequence>MGLLDLPSPILTQIDRWLDQVPPLAKLVLWAALGAILSMEIYRLLSPQRRIGQIKAALERTRNHVSRFDGEFAEAWPHIRRMLALALRRVFIVLPATLLASLPVLVFIIWLDGNYGGTFPPAGEPVSVAVPGAFEGRWIDRGDGAPPRAEVVDPAGEPVLDVLLTTPIAVVHKRRWWNMLVGNPAGYLPDEAPVERIDIALPRQEFLPVGPSWLRGWEATFFAALVLFALVFKSVRRIE</sequence>
<feature type="transmembrane region" description="Helical" evidence="1">
    <location>
        <begin position="27"/>
        <end position="45"/>
    </location>
</feature>
<dbReference type="AlphaFoldDB" id="A0A840C1L3"/>
<protein>
    <submittedName>
        <fullName evidence="2">Uncharacterized protein</fullName>
    </submittedName>
</protein>
<comment type="caution">
    <text evidence="2">The sequence shown here is derived from an EMBL/GenBank/DDBJ whole genome shotgun (WGS) entry which is preliminary data.</text>
</comment>
<keyword evidence="1" id="KW-1133">Transmembrane helix</keyword>
<feature type="transmembrane region" description="Helical" evidence="1">
    <location>
        <begin position="90"/>
        <end position="111"/>
    </location>
</feature>
<keyword evidence="1" id="KW-0812">Transmembrane</keyword>
<evidence type="ECO:0000313" key="2">
    <source>
        <dbReference type="EMBL" id="MBB4017548.1"/>
    </source>
</evidence>
<organism evidence="2 3">
    <name type="scientific">Chelatococcus caeni</name>
    <dbReference type="NCBI Taxonomy" id="1348468"/>
    <lineage>
        <taxon>Bacteria</taxon>
        <taxon>Pseudomonadati</taxon>
        <taxon>Pseudomonadota</taxon>
        <taxon>Alphaproteobacteria</taxon>
        <taxon>Hyphomicrobiales</taxon>
        <taxon>Chelatococcaceae</taxon>
        <taxon>Chelatococcus</taxon>
    </lineage>
</organism>